<dbReference type="InterPro" id="IPR050287">
    <property type="entry name" value="MTA/SAH_deaminase"/>
</dbReference>
<sequence>MSLVISGRIVPLARNAEKSTFQGKVWIGDDGHIERVTRGNAAGPRSGFDKAARVDAGHDLVLPGFIDLHSHLAYATLPLWTEPDRTTPFLHHDSWPSASTYAADITWPAYAFIEAAPEALLAYAEVRALIGGTTSIQGSPPKNRPLDGWMVRNVEDETFGGDIASTRVLASTLTLKPDVLATRASQMKAGAGFIYHCAEGQLNSIVAGEYQSARKCGCLQKGFVAIHTNALDPGDYAAWTDPGTIVWSPFSNLWLYGSTTDVPAALARKIRVCVGSDWGPSGTRNVLGEIKVAALVSKRQGWKLTPFDLVRMITCNPGDALAGPWNVQAGRLEPDALGDVVILSARAAADPFAAVLAATEKDVRLVVIGGRALYGDAKPMKAAKAAFPSNLTIAGTKRVLSMTQLDDPSAPSSFAQVLARLKQVRDDPKKALDAAANASAEARMAGAAPRLRLALDMPLGKVPIGGLPKNLGEIVVPPIQPLEHDVAFFASIAGRGFHGGLLDGLGKFYA</sequence>
<keyword evidence="2 4" id="KW-0378">Hydrolase</keyword>
<dbReference type="EMBL" id="FCOM02000018">
    <property type="protein sequence ID" value="SAL70727.1"/>
    <property type="molecule type" value="Genomic_DNA"/>
</dbReference>
<comment type="similarity">
    <text evidence="1">Belongs to the metallo-dependent hydrolases superfamily. ATZ/TRZ family.</text>
</comment>
<dbReference type="Gene3D" id="3.20.20.140">
    <property type="entry name" value="Metal-dependent hydrolases"/>
    <property type="match status" value="1"/>
</dbReference>
<evidence type="ECO:0000313" key="5">
    <source>
        <dbReference type="Proteomes" id="UP000055019"/>
    </source>
</evidence>
<dbReference type="Gene3D" id="2.30.40.10">
    <property type="entry name" value="Urease, subunit C, domain 1"/>
    <property type="match status" value="2"/>
</dbReference>
<dbReference type="InterPro" id="IPR006680">
    <property type="entry name" value="Amidohydro-rel"/>
</dbReference>
<dbReference type="PANTHER" id="PTHR43794:SF11">
    <property type="entry name" value="AMIDOHYDROLASE-RELATED DOMAIN-CONTAINING PROTEIN"/>
    <property type="match status" value="1"/>
</dbReference>
<dbReference type="InterPro" id="IPR032466">
    <property type="entry name" value="Metal_Hydrolase"/>
</dbReference>
<proteinExistence type="inferred from homology"/>
<keyword evidence="5" id="KW-1185">Reference proteome</keyword>
<evidence type="ECO:0000256" key="2">
    <source>
        <dbReference type="ARBA" id="ARBA00022801"/>
    </source>
</evidence>
<reference evidence="4" key="1">
    <citation type="submission" date="2016-01" db="EMBL/GenBank/DDBJ databases">
        <authorList>
            <person name="Peeters C."/>
        </authorList>
    </citation>
    <scope>NUCLEOTIDE SEQUENCE [LARGE SCALE GENOMIC DNA]</scope>
    <source>
        <strain evidence="4">LMG 29317</strain>
    </source>
</reference>
<dbReference type="EC" id="3.8.1.-" evidence="4"/>
<dbReference type="SUPFAM" id="SSF51338">
    <property type="entry name" value="Composite domain of metallo-dependent hydrolases"/>
    <property type="match status" value="1"/>
</dbReference>
<evidence type="ECO:0000259" key="3">
    <source>
        <dbReference type="Pfam" id="PF01979"/>
    </source>
</evidence>
<gene>
    <name evidence="4" type="primary">trzA</name>
    <name evidence="4" type="ORF">AWB74_04156</name>
</gene>
<dbReference type="Proteomes" id="UP000055019">
    <property type="component" value="Unassembled WGS sequence"/>
</dbReference>
<dbReference type="RefSeq" id="WP_235024638.1">
    <property type="nucleotide sequence ID" value="NZ_FCOM02000018.1"/>
</dbReference>
<feature type="domain" description="Amidohydrolase-related" evidence="3">
    <location>
        <begin position="249"/>
        <end position="372"/>
    </location>
</feature>
<evidence type="ECO:0000313" key="4">
    <source>
        <dbReference type="EMBL" id="SAL70727.1"/>
    </source>
</evidence>
<accession>A0A158JPI1</accession>
<dbReference type="SUPFAM" id="SSF51556">
    <property type="entry name" value="Metallo-dependent hydrolases"/>
    <property type="match status" value="1"/>
</dbReference>
<organism evidence="4 5">
    <name type="scientific">Caballeronia arvi</name>
    <dbReference type="NCBI Taxonomy" id="1777135"/>
    <lineage>
        <taxon>Bacteria</taxon>
        <taxon>Pseudomonadati</taxon>
        <taxon>Pseudomonadota</taxon>
        <taxon>Betaproteobacteria</taxon>
        <taxon>Burkholderiales</taxon>
        <taxon>Burkholderiaceae</taxon>
        <taxon>Caballeronia</taxon>
    </lineage>
</organism>
<dbReference type="PANTHER" id="PTHR43794">
    <property type="entry name" value="AMINOHYDROLASE SSNA-RELATED"/>
    <property type="match status" value="1"/>
</dbReference>
<comment type="caution">
    <text evidence="4">The sequence shown here is derived from an EMBL/GenBank/DDBJ whole genome shotgun (WGS) entry which is preliminary data.</text>
</comment>
<evidence type="ECO:0000256" key="1">
    <source>
        <dbReference type="ARBA" id="ARBA00006745"/>
    </source>
</evidence>
<name>A0A158JPI1_9BURK</name>
<protein>
    <submittedName>
        <fullName evidence="4">S-triazine hydrolase</fullName>
        <ecNumber evidence="4">3.8.1.-</ecNumber>
    </submittedName>
</protein>
<dbReference type="Pfam" id="PF01979">
    <property type="entry name" value="Amidohydro_1"/>
    <property type="match status" value="1"/>
</dbReference>
<dbReference type="GO" id="GO:0016810">
    <property type="term" value="F:hydrolase activity, acting on carbon-nitrogen (but not peptide) bonds"/>
    <property type="evidence" value="ECO:0007669"/>
    <property type="project" value="InterPro"/>
</dbReference>
<dbReference type="AlphaFoldDB" id="A0A158JPI1"/>
<dbReference type="InterPro" id="IPR011059">
    <property type="entry name" value="Metal-dep_hydrolase_composite"/>
</dbReference>